<dbReference type="EMBL" id="JACHBX010000001">
    <property type="protein sequence ID" value="MBB6132600.1"/>
    <property type="molecule type" value="Genomic_DNA"/>
</dbReference>
<dbReference type="Proteomes" id="UP000540787">
    <property type="component" value="Unassembled WGS sequence"/>
</dbReference>
<dbReference type="AlphaFoldDB" id="A0A7W9WXK0"/>
<sequence length="77" mass="9117">MKTEDAIRIIEINEPPVFLVNNTGIWWRYPLRIRPHRANVTPGAGPIYEHTQRVRTIRLLQSALLLKVFYEHSQPQR</sequence>
<evidence type="ECO:0000313" key="2">
    <source>
        <dbReference type="Proteomes" id="UP000540787"/>
    </source>
</evidence>
<proteinExistence type="predicted"/>
<evidence type="ECO:0000313" key="1">
    <source>
        <dbReference type="EMBL" id="MBB6132600.1"/>
    </source>
</evidence>
<gene>
    <name evidence="1" type="ORF">HD842_000711</name>
</gene>
<name>A0A7W9WXK0_9BURK</name>
<dbReference type="RefSeq" id="WP_183551047.1">
    <property type="nucleotide sequence ID" value="NZ_JACHBX010000001.1"/>
</dbReference>
<accession>A0A7W9WXK0</accession>
<keyword evidence="2" id="KW-1185">Reference proteome</keyword>
<reference evidence="1 2" key="1">
    <citation type="submission" date="2020-08" db="EMBL/GenBank/DDBJ databases">
        <title>The Agave Microbiome: Exploring the role of microbial communities in plant adaptations to desert environments.</title>
        <authorList>
            <person name="Partida-Martinez L.P."/>
        </authorList>
    </citation>
    <scope>NUCLEOTIDE SEQUENCE [LARGE SCALE GENOMIC DNA]</scope>
    <source>
        <strain evidence="1 2">AT3.2</strain>
    </source>
</reference>
<protein>
    <submittedName>
        <fullName evidence="1">Uncharacterized protein</fullName>
    </submittedName>
</protein>
<comment type="caution">
    <text evidence="1">The sequence shown here is derived from an EMBL/GenBank/DDBJ whole genome shotgun (WGS) entry which is preliminary data.</text>
</comment>
<organism evidence="1 2">
    <name type="scientific">Massilia aurea</name>
    <dbReference type="NCBI Taxonomy" id="373040"/>
    <lineage>
        <taxon>Bacteria</taxon>
        <taxon>Pseudomonadati</taxon>
        <taxon>Pseudomonadota</taxon>
        <taxon>Betaproteobacteria</taxon>
        <taxon>Burkholderiales</taxon>
        <taxon>Oxalobacteraceae</taxon>
        <taxon>Telluria group</taxon>
        <taxon>Massilia</taxon>
    </lineage>
</organism>